<name>A0A4Z2IS58_9TELE</name>
<proteinExistence type="predicted"/>
<evidence type="ECO:0000313" key="2">
    <source>
        <dbReference type="EMBL" id="TNN80840.1"/>
    </source>
</evidence>
<comment type="caution">
    <text evidence="2">The sequence shown here is derived from an EMBL/GenBank/DDBJ whole genome shotgun (WGS) entry which is preliminary data.</text>
</comment>
<organism evidence="2 3">
    <name type="scientific">Liparis tanakae</name>
    <name type="common">Tanaka's snailfish</name>
    <dbReference type="NCBI Taxonomy" id="230148"/>
    <lineage>
        <taxon>Eukaryota</taxon>
        <taxon>Metazoa</taxon>
        <taxon>Chordata</taxon>
        <taxon>Craniata</taxon>
        <taxon>Vertebrata</taxon>
        <taxon>Euteleostomi</taxon>
        <taxon>Actinopterygii</taxon>
        <taxon>Neopterygii</taxon>
        <taxon>Teleostei</taxon>
        <taxon>Neoteleostei</taxon>
        <taxon>Acanthomorphata</taxon>
        <taxon>Eupercaria</taxon>
        <taxon>Perciformes</taxon>
        <taxon>Cottioidei</taxon>
        <taxon>Cottales</taxon>
        <taxon>Liparidae</taxon>
        <taxon>Liparis</taxon>
    </lineage>
</organism>
<feature type="region of interest" description="Disordered" evidence="1">
    <location>
        <begin position="1"/>
        <end position="84"/>
    </location>
</feature>
<feature type="compositionally biased region" description="Polar residues" evidence="1">
    <location>
        <begin position="65"/>
        <end position="81"/>
    </location>
</feature>
<dbReference type="Proteomes" id="UP000314294">
    <property type="component" value="Unassembled WGS sequence"/>
</dbReference>
<feature type="compositionally biased region" description="Polar residues" evidence="1">
    <location>
        <begin position="1"/>
        <end position="22"/>
    </location>
</feature>
<evidence type="ECO:0000256" key="1">
    <source>
        <dbReference type="SAM" id="MobiDB-lite"/>
    </source>
</evidence>
<protein>
    <submittedName>
        <fullName evidence="2">Uncharacterized protein</fullName>
    </submittedName>
</protein>
<dbReference type="EMBL" id="SRLO01000050">
    <property type="protein sequence ID" value="TNN80840.1"/>
    <property type="molecule type" value="Genomic_DNA"/>
</dbReference>
<keyword evidence="3" id="KW-1185">Reference proteome</keyword>
<feature type="compositionally biased region" description="Basic and acidic residues" evidence="1">
    <location>
        <begin position="35"/>
        <end position="53"/>
    </location>
</feature>
<evidence type="ECO:0000313" key="3">
    <source>
        <dbReference type="Proteomes" id="UP000314294"/>
    </source>
</evidence>
<sequence>MSQLSEQDSNGKQDSNGSSVFLSRTALYYPQRGSGAERRRGQKEARRRPEGGQKEAGIIRAEGSGESSFTSRFTSNPQASASGFDAKWSVSRRAEMLSLRMSRRACSQSDAACHPRRHRIAALDWIRWLKDADYSAGAIVSKAGCG</sequence>
<reference evidence="2 3" key="1">
    <citation type="submission" date="2019-03" db="EMBL/GenBank/DDBJ databases">
        <title>First draft genome of Liparis tanakae, snailfish: a comprehensive survey of snailfish specific genes.</title>
        <authorList>
            <person name="Kim W."/>
            <person name="Song I."/>
            <person name="Jeong J.-H."/>
            <person name="Kim D."/>
            <person name="Kim S."/>
            <person name="Ryu S."/>
            <person name="Song J.Y."/>
            <person name="Lee S.K."/>
        </authorList>
    </citation>
    <scope>NUCLEOTIDE SEQUENCE [LARGE SCALE GENOMIC DNA]</scope>
    <source>
        <tissue evidence="2">Muscle</tissue>
    </source>
</reference>
<accession>A0A4Z2IS58</accession>
<dbReference type="AlphaFoldDB" id="A0A4Z2IS58"/>
<gene>
    <name evidence="2" type="ORF">EYF80_008845</name>
</gene>